<keyword evidence="3" id="KW-0813">Transport</keyword>
<dbReference type="GO" id="GO:0016020">
    <property type="term" value="C:membrane"/>
    <property type="evidence" value="ECO:0007669"/>
    <property type="project" value="UniProtKB-SubCell"/>
</dbReference>
<dbReference type="GO" id="GO:0006813">
    <property type="term" value="P:potassium ion transport"/>
    <property type="evidence" value="ECO:0007669"/>
    <property type="project" value="InterPro"/>
</dbReference>
<dbReference type="PANTHER" id="PTHR42751:SF1">
    <property type="entry name" value="CATION_PROTON ANTIPORTER YBAL-RELATED"/>
    <property type="match status" value="1"/>
</dbReference>
<dbReference type="Gene3D" id="1.20.1530.20">
    <property type="match status" value="1"/>
</dbReference>
<feature type="transmembrane region" description="Helical" evidence="7">
    <location>
        <begin position="336"/>
        <end position="358"/>
    </location>
</feature>
<dbReference type="Gene3D" id="3.40.50.720">
    <property type="entry name" value="NAD(P)-binding Rossmann-like Domain"/>
    <property type="match status" value="1"/>
</dbReference>
<feature type="transmembrane region" description="Helical" evidence="7">
    <location>
        <begin position="87"/>
        <end position="109"/>
    </location>
</feature>
<evidence type="ECO:0000256" key="2">
    <source>
        <dbReference type="ARBA" id="ARBA00005551"/>
    </source>
</evidence>
<dbReference type="Pfam" id="PF02254">
    <property type="entry name" value="TrkA_N"/>
    <property type="match status" value="1"/>
</dbReference>
<feature type="transmembrane region" description="Helical" evidence="7">
    <location>
        <begin position="282"/>
        <end position="300"/>
    </location>
</feature>
<feature type="transmembrane region" description="Helical" evidence="7">
    <location>
        <begin position="115"/>
        <end position="136"/>
    </location>
</feature>
<dbReference type="InterPro" id="IPR006153">
    <property type="entry name" value="Cation/H_exchanger_TM"/>
</dbReference>
<feature type="transmembrane region" description="Helical" evidence="7">
    <location>
        <begin position="6"/>
        <end position="25"/>
    </location>
</feature>
<dbReference type="EMBL" id="FLUQ01000001">
    <property type="protein sequence ID" value="SBV99369.1"/>
    <property type="molecule type" value="Genomic_DNA"/>
</dbReference>
<dbReference type="PROSITE" id="PS51201">
    <property type="entry name" value="RCK_N"/>
    <property type="match status" value="1"/>
</dbReference>
<reference evidence="9" key="1">
    <citation type="submission" date="2016-04" db="EMBL/GenBank/DDBJ databases">
        <authorList>
            <person name="Evans L.H."/>
            <person name="Alamgir A."/>
            <person name="Owens N."/>
            <person name="Weber N.D."/>
            <person name="Virtaneva K."/>
            <person name="Barbian K."/>
            <person name="Babar A."/>
            <person name="Rosenke K."/>
        </authorList>
    </citation>
    <scope>NUCLEOTIDE SEQUENCE</scope>
    <source>
        <strain evidence="9">86</strain>
    </source>
</reference>
<dbReference type="InterPro" id="IPR003148">
    <property type="entry name" value="RCK_N"/>
</dbReference>
<feature type="transmembrane region" description="Helical" evidence="7">
    <location>
        <begin position="32"/>
        <end position="50"/>
    </location>
</feature>
<dbReference type="GO" id="GO:1902600">
    <property type="term" value="P:proton transmembrane transport"/>
    <property type="evidence" value="ECO:0007669"/>
    <property type="project" value="InterPro"/>
</dbReference>
<evidence type="ECO:0000313" key="9">
    <source>
        <dbReference type="EMBL" id="SBV99369.1"/>
    </source>
</evidence>
<keyword evidence="4 7" id="KW-0812">Transmembrane</keyword>
<dbReference type="SUPFAM" id="SSF51735">
    <property type="entry name" value="NAD(P)-binding Rossmann-fold domains"/>
    <property type="match status" value="1"/>
</dbReference>
<protein>
    <submittedName>
        <fullName evidence="9">Inner membrane protein YbaL</fullName>
    </submittedName>
</protein>
<organism evidence="9">
    <name type="scientific">uncultured delta proteobacterium</name>
    <dbReference type="NCBI Taxonomy" id="34034"/>
    <lineage>
        <taxon>Bacteria</taxon>
        <taxon>Deltaproteobacteria</taxon>
        <taxon>environmental samples</taxon>
    </lineage>
</organism>
<dbReference type="Pfam" id="PF00999">
    <property type="entry name" value="Na_H_Exchanger"/>
    <property type="match status" value="1"/>
</dbReference>
<feature type="transmembrane region" description="Helical" evidence="7">
    <location>
        <begin position="56"/>
        <end position="75"/>
    </location>
</feature>
<feature type="transmembrane region" description="Helical" evidence="7">
    <location>
        <begin position="148"/>
        <end position="174"/>
    </location>
</feature>
<accession>A0A212JIT9</accession>
<keyword evidence="5 7" id="KW-1133">Transmembrane helix</keyword>
<dbReference type="GO" id="GO:0015297">
    <property type="term" value="F:antiporter activity"/>
    <property type="evidence" value="ECO:0007669"/>
    <property type="project" value="InterPro"/>
</dbReference>
<evidence type="ECO:0000256" key="3">
    <source>
        <dbReference type="ARBA" id="ARBA00022448"/>
    </source>
</evidence>
<evidence type="ECO:0000256" key="1">
    <source>
        <dbReference type="ARBA" id="ARBA00004141"/>
    </source>
</evidence>
<evidence type="ECO:0000259" key="8">
    <source>
        <dbReference type="PROSITE" id="PS51201"/>
    </source>
</evidence>
<dbReference type="AlphaFoldDB" id="A0A212JIT9"/>
<dbReference type="InterPro" id="IPR038770">
    <property type="entry name" value="Na+/solute_symporter_sf"/>
</dbReference>
<dbReference type="PANTHER" id="PTHR42751">
    <property type="entry name" value="SODIUM/HYDROGEN EXCHANGER FAMILY/TRKA DOMAIN PROTEIN"/>
    <property type="match status" value="1"/>
</dbReference>
<feature type="transmembrane region" description="Helical" evidence="7">
    <location>
        <begin position="194"/>
        <end position="216"/>
    </location>
</feature>
<keyword evidence="6 7" id="KW-0472">Membrane</keyword>
<name>A0A212JIT9_9DELT</name>
<feature type="domain" description="RCK N-terminal" evidence="8">
    <location>
        <begin position="430"/>
        <end position="551"/>
    </location>
</feature>
<evidence type="ECO:0000256" key="6">
    <source>
        <dbReference type="ARBA" id="ARBA00023136"/>
    </source>
</evidence>
<evidence type="ECO:0000256" key="4">
    <source>
        <dbReference type="ARBA" id="ARBA00022692"/>
    </source>
</evidence>
<comment type="similarity">
    <text evidence="2">Belongs to the monovalent cation:proton antiporter 2 (CPA2) transporter (TC 2.A.37) family.</text>
</comment>
<feature type="transmembrane region" description="Helical" evidence="7">
    <location>
        <begin position="370"/>
        <end position="389"/>
    </location>
</feature>
<gene>
    <name evidence="9" type="primary">ybaL</name>
    <name evidence="9" type="ORF">KL86DPRO_11575</name>
</gene>
<evidence type="ECO:0000256" key="5">
    <source>
        <dbReference type="ARBA" id="ARBA00022989"/>
    </source>
</evidence>
<feature type="transmembrane region" description="Helical" evidence="7">
    <location>
        <begin position="306"/>
        <end position="329"/>
    </location>
</feature>
<sequence length="583" mass="61095">MHDYSLLEILAAGFTLALAFGYIAHKCRLSPIVGYLVAGIIIGPHTPGFVADAELAGQLAEAGVILLMFGVGLHFNMDDLFAVKGVALPGAVAQITAATAFGVLVGAAFGMPLGAGAIMGLGLAVASTVVLLRVLTDAGVVDTVHGHVAVGWLVVEDIVTVLALVLLPSLAVIMAPGASGSVTAWDMARALGMALVRLVALWVAVLVVGGRVVPWLLSRIARTRSQELFILTVLVAAFATAMGAAVFFQASMALGAFLGGMVIGKTKLSHAAGAEILPLRDAFAVLFFLSVGMLFDPVFLIREPLLVFSCMVIVIVVKPLTAALIITVLGYSARTAFTVAVGLAQVGEFSFILAAAAFDLKIIPQEVYTVLVVCALVSISLNPGLFRAVPRMEEWVRRRCPKLWAVMNRRANDKAMKPAVPNGEVPDSGAKFAIVVGYGPTGRMVAKALRENGLDPVVIDTNVDTVNALAKKNRWVIYGDAAKREVLHAAGIERAAYCVITVPDSDTTVSAAAMARACNPDVRILVRARFLAEEPLLRKAGASGIAFEEAEIADGLTKLVLEDVERCADGNCPVELDGGGVKV</sequence>
<dbReference type="InterPro" id="IPR036291">
    <property type="entry name" value="NAD(P)-bd_dom_sf"/>
</dbReference>
<feature type="transmembrane region" description="Helical" evidence="7">
    <location>
        <begin position="228"/>
        <end position="247"/>
    </location>
</feature>
<evidence type="ECO:0000256" key="7">
    <source>
        <dbReference type="SAM" id="Phobius"/>
    </source>
</evidence>
<comment type="subcellular location">
    <subcellularLocation>
        <location evidence="1">Membrane</location>
        <topology evidence="1">Multi-pass membrane protein</topology>
    </subcellularLocation>
</comment>
<proteinExistence type="inferred from homology"/>